<proteinExistence type="predicted"/>
<keyword evidence="3" id="KW-0964">Secreted</keyword>
<dbReference type="Pfam" id="PF05547">
    <property type="entry name" value="Peptidase_M6"/>
    <property type="match status" value="1"/>
</dbReference>
<evidence type="ECO:0000256" key="8">
    <source>
        <dbReference type="ARBA" id="ARBA00022833"/>
    </source>
</evidence>
<feature type="coiled-coil region" evidence="10">
    <location>
        <begin position="54"/>
        <end position="81"/>
    </location>
</feature>
<dbReference type="PANTHER" id="PTHR13062">
    <property type="entry name" value="COLLAGENASE"/>
    <property type="match status" value="1"/>
</dbReference>
<evidence type="ECO:0000259" key="12">
    <source>
        <dbReference type="Pfam" id="PF05547"/>
    </source>
</evidence>
<keyword evidence="10" id="KW-0175">Coiled coil</keyword>
<evidence type="ECO:0000256" key="2">
    <source>
        <dbReference type="ARBA" id="ARBA00004613"/>
    </source>
</evidence>
<dbReference type="InterPro" id="IPR048665">
    <property type="entry name" value="InhA-like_VEG"/>
</dbReference>
<evidence type="ECO:0000256" key="1">
    <source>
        <dbReference type="ARBA" id="ARBA00001947"/>
    </source>
</evidence>
<keyword evidence="4" id="KW-0645">Protease</keyword>
<dbReference type="NCBIfam" id="TIGR03296">
    <property type="entry name" value="M6dom_TIGR03296"/>
    <property type="match status" value="1"/>
</dbReference>
<dbReference type="PANTHER" id="PTHR13062:SF12">
    <property type="entry name" value="ALPHA-2-MACROGLOBULIN DOMAIN-CONTAINING PROTEIN"/>
    <property type="match status" value="1"/>
</dbReference>
<evidence type="ECO:0000256" key="7">
    <source>
        <dbReference type="ARBA" id="ARBA00022801"/>
    </source>
</evidence>
<keyword evidence="9" id="KW-0482">Metalloprotease</keyword>
<feature type="domain" description="Immune inhibitor A-like metallopeptidase VEG" evidence="13">
    <location>
        <begin position="613"/>
        <end position="768"/>
    </location>
</feature>
<dbReference type="InterPro" id="IPR012300">
    <property type="entry name" value="Pept_M6_InhA"/>
</dbReference>
<dbReference type="PROSITE" id="PS51257">
    <property type="entry name" value="PROKAR_LIPOPROTEIN"/>
    <property type="match status" value="1"/>
</dbReference>
<keyword evidence="8" id="KW-0862">Zinc</keyword>
<name>A0ABM7DR96_9GAMM</name>
<evidence type="ECO:0000256" key="4">
    <source>
        <dbReference type="ARBA" id="ARBA00022670"/>
    </source>
</evidence>
<reference evidence="15" key="1">
    <citation type="submission" date="2017-03" db="EMBL/GenBank/DDBJ databases">
        <title>Full genome sequence of a non-lethal Shewanella isolate that potentiates virulence of Vibio parahaemolyticus causing acute hepatopancreatic necrosis disease (AHPND) in shrimp.</title>
        <authorList>
            <person name="Prachumwat A."/>
            <person name="Sritunyalucksana K."/>
        </authorList>
    </citation>
    <scope>NUCLEOTIDE SEQUENCE [LARGE SCALE GENOMIC DNA]</scope>
    <source>
        <strain evidence="15">TH2012</strain>
    </source>
</reference>
<feature type="signal peptide" evidence="11">
    <location>
        <begin position="1"/>
        <end position="23"/>
    </location>
</feature>
<dbReference type="SUPFAM" id="SSF55486">
    <property type="entry name" value="Metalloproteases ('zincins'), catalytic domain"/>
    <property type="match status" value="1"/>
</dbReference>
<dbReference type="InterPro" id="IPR008757">
    <property type="entry name" value="Peptidase_M6-like_domain"/>
</dbReference>
<evidence type="ECO:0000259" key="13">
    <source>
        <dbReference type="Pfam" id="PF20774"/>
    </source>
</evidence>
<evidence type="ECO:0000256" key="11">
    <source>
        <dbReference type="SAM" id="SignalP"/>
    </source>
</evidence>
<dbReference type="Pfam" id="PF20773">
    <property type="entry name" value="InhA-like_MAM"/>
    <property type="match status" value="1"/>
</dbReference>
<evidence type="ECO:0000256" key="6">
    <source>
        <dbReference type="ARBA" id="ARBA00022729"/>
    </source>
</evidence>
<dbReference type="RefSeq" id="WP_126168410.1">
    <property type="nucleotide sequence ID" value="NZ_CP020373.1"/>
</dbReference>
<evidence type="ECO:0000256" key="5">
    <source>
        <dbReference type="ARBA" id="ARBA00022723"/>
    </source>
</evidence>
<comment type="subcellular location">
    <subcellularLocation>
        <location evidence="2">Secreted</location>
    </subcellularLocation>
</comment>
<keyword evidence="7 14" id="KW-0378">Hydrolase</keyword>
<sequence length="772" mass="83748">MIRKSLIALSVATGACIGLPALAADQPELHQQGGFDMAIADEHKLISMLKQSGKIAQNATLNEAEQALANYLRERQEQERVRAGSVSDEAIKQFGLGSKNHFGGALQNGGGNKLGIGKHNKPAPMVLENYEGEQRTAKILAILMEFPDFPHNSIQPGETGMYYADYTPAHYSSLMFGQSGWTGPAGQNFVSMKQYYEAQSGNSYSVEGQVAGWYMAQHNAAYYGGNPSGNIRALVREALAAAAADPSVDMSQFDIEDRYDLDGDGNVWEPDGLVDHVMIIHSSVGEEAGGGQLGEDAIWSHRWNLGSVFGIPGTSTPIPYWGGAMGAFDYTVQPADGAVGVFAHEYGHDLGLPDEYDTQYTGRGEPVSSWSIMSSGSWAGVLGGTEPTGFSAWAKEFLSNRWGLNWLSGSTIHFNDIPADGITGLLDQAVSKGTNNDAIRIDLPDKENIIVTPTSGQYAYHGGSGNNLRNQMYMPLDLSSASSASVSFKAWFDIEADWDYGYVMVYNPATDTAEPVAGNITTNSNPNGQNFGNGITGQSGGWVDASFDLSAYAGQQVYLMFYYWSDGYVANPGLYIDDVQVAVDANSSADDAEGAGLFTLDGFTKDTGKFFTPHYYLVEWRNHQGVDQGLKHINVAGKLMEFNEGLLVWYVDPSFDNNWVGVHPGDGFLGVVDADRHTNLWSGGDVASTRYQIHDAAFNLDKSAKLTLDLKDAYDLFLRDNFTKRNPVFDDSTSFISADIPDAGRNVPNYGLKIRVVSQSDDKSVGQILIYK</sequence>
<evidence type="ECO:0000256" key="10">
    <source>
        <dbReference type="SAM" id="Coils"/>
    </source>
</evidence>
<keyword evidence="6 11" id="KW-0732">Signal</keyword>
<evidence type="ECO:0000313" key="15">
    <source>
        <dbReference type="Proteomes" id="UP000278437"/>
    </source>
</evidence>
<keyword evidence="5" id="KW-0479">Metal-binding</keyword>
<dbReference type="Pfam" id="PF20774">
    <property type="entry name" value="InhA-like_VEG"/>
    <property type="match status" value="1"/>
</dbReference>
<gene>
    <name evidence="14" type="primary">ina_1</name>
    <name evidence="14" type="ORF">STH12_03155</name>
</gene>
<comment type="cofactor">
    <cofactor evidence="1">
        <name>Zn(2+)</name>
        <dbReference type="ChEBI" id="CHEBI:29105"/>
    </cofactor>
</comment>
<dbReference type="GO" id="GO:0016787">
    <property type="term" value="F:hydrolase activity"/>
    <property type="evidence" value="ECO:0007669"/>
    <property type="project" value="UniProtKB-KW"/>
</dbReference>
<accession>A0ABM7DR96</accession>
<feature type="chain" id="PRO_5045784190" evidence="11">
    <location>
        <begin position="24"/>
        <end position="772"/>
    </location>
</feature>
<dbReference type="Proteomes" id="UP000278437">
    <property type="component" value="Chromosome"/>
</dbReference>
<evidence type="ECO:0000256" key="9">
    <source>
        <dbReference type="ARBA" id="ARBA00023049"/>
    </source>
</evidence>
<protein>
    <submittedName>
        <fullName evidence="14">Immune inhibitor A</fullName>
        <ecNumber evidence="14">3.4.24.-</ecNumber>
    </submittedName>
</protein>
<dbReference type="PIRSF" id="PIRSF007519">
    <property type="entry name" value="Protease_InhA"/>
    <property type="match status" value="1"/>
</dbReference>
<evidence type="ECO:0000313" key="14">
    <source>
        <dbReference type="EMBL" id="AZQ12219.1"/>
    </source>
</evidence>
<keyword evidence="15" id="KW-1185">Reference proteome</keyword>
<dbReference type="EMBL" id="CP020373">
    <property type="protein sequence ID" value="AZQ12219.1"/>
    <property type="molecule type" value="Genomic_DNA"/>
</dbReference>
<organism evidence="14 15">
    <name type="scientific">Shewanella khirikhana</name>
    <dbReference type="NCBI Taxonomy" id="1965282"/>
    <lineage>
        <taxon>Bacteria</taxon>
        <taxon>Pseudomonadati</taxon>
        <taxon>Pseudomonadota</taxon>
        <taxon>Gammaproteobacteria</taxon>
        <taxon>Alteromonadales</taxon>
        <taxon>Shewanellaceae</taxon>
        <taxon>Shewanella</taxon>
    </lineage>
</organism>
<feature type="domain" description="Peptidase M6-like" evidence="12">
    <location>
        <begin position="129"/>
        <end position="407"/>
    </location>
</feature>
<dbReference type="EC" id="3.4.24.-" evidence="14"/>
<evidence type="ECO:0000256" key="3">
    <source>
        <dbReference type="ARBA" id="ARBA00022525"/>
    </source>
</evidence>